<dbReference type="PANTHER" id="PTHR21058">
    <property type="entry name" value="6,7-DIMETHYL-8-RIBITYLLUMAZINE SYNTHASE DMRL SYNTHASE LUMAZINE SYNTHASE"/>
    <property type="match status" value="1"/>
</dbReference>
<dbReference type="GO" id="GO:0005829">
    <property type="term" value="C:cytosol"/>
    <property type="evidence" value="ECO:0007669"/>
    <property type="project" value="TreeGrafter"/>
</dbReference>
<feature type="binding site" evidence="7">
    <location>
        <begin position="86"/>
        <end position="87"/>
    </location>
    <ligand>
        <name>(2S)-2-hydroxy-3-oxobutyl phosphate</name>
        <dbReference type="ChEBI" id="CHEBI:58830"/>
    </ligand>
</feature>
<dbReference type="KEGG" id="pbr:PB2503_02682"/>
<gene>
    <name evidence="7" type="primary">ribH</name>
    <name evidence="8" type="ordered locus">PB2503_02682</name>
</gene>
<feature type="binding site" evidence="7">
    <location>
        <position position="23"/>
    </location>
    <ligand>
        <name>5-amino-6-(D-ribitylamino)uracil</name>
        <dbReference type="ChEBI" id="CHEBI:15934"/>
    </ligand>
</feature>
<sequence>MVKRIHPLATGTDRRVAIVDTAWNDFIVRNLTEGAIETLKRQGVADDHILHVTVPGAFELPIAVRQLAETGAVDAIVALGCVIRGATPHFEFVAGEAAKGVASVMADTGVPVAFGVLTTDTIDQAIERAGTKLGNKGAEAASVAIEMIGTLAALKGMRRDES</sequence>
<dbReference type="AlphaFoldDB" id="E0TCM4"/>
<evidence type="ECO:0000256" key="5">
    <source>
        <dbReference type="ARBA" id="ARBA00022679"/>
    </source>
</evidence>
<dbReference type="NCBIfam" id="TIGR00114">
    <property type="entry name" value="lumazine-synth"/>
    <property type="match status" value="1"/>
</dbReference>
<dbReference type="EMBL" id="CP002156">
    <property type="protein sequence ID" value="ADM08613.1"/>
    <property type="molecule type" value="Genomic_DNA"/>
</dbReference>
<comment type="function">
    <text evidence="7">Catalyzes the formation of 6,7-dimethyl-8-ribityllumazine by condensation of 5-amino-6-(D-ribitylamino)uracil with 3,4-dihydroxy-2-butanone 4-phosphate. This is the penultimate step in the biosynthesis of riboflavin.</text>
</comment>
<dbReference type="OrthoDB" id="9809709at2"/>
<name>E0TCM4_PARBH</name>
<keyword evidence="4 7" id="KW-0686">Riboflavin biosynthesis</keyword>
<dbReference type="UniPathway" id="UPA00275">
    <property type="reaction ID" value="UER00404"/>
</dbReference>
<dbReference type="Pfam" id="PF00885">
    <property type="entry name" value="DMRL_synthase"/>
    <property type="match status" value="1"/>
</dbReference>
<dbReference type="HOGENOM" id="CLU_089358_1_1_5"/>
<organism evidence="8 9">
    <name type="scientific">Parvularcula bermudensis (strain ATCC BAA-594 / HTCC2503 / KCTC 12087)</name>
    <dbReference type="NCBI Taxonomy" id="314260"/>
    <lineage>
        <taxon>Bacteria</taxon>
        <taxon>Pseudomonadati</taxon>
        <taxon>Pseudomonadota</taxon>
        <taxon>Alphaproteobacteria</taxon>
        <taxon>Parvularculales</taxon>
        <taxon>Parvularculaceae</taxon>
        <taxon>Parvularcula</taxon>
    </lineage>
</organism>
<accession>E0TCM4</accession>
<evidence type="ECO:0000256" key="4">
    <source>
        <dbReference type="ARBA" id="ARBA00022619"/>
    </source>
</evidence>
<feature type="binding site" evidence="7">
    <location>
        <begin position="81"/>
        <end position="83"/>
    </location>
    <ligand>
        <name>5-amino-6-(D-ribitylamino)uracil</name>
        <dbReference type="ChEBI" id="CHEBI:15934"/>
    </ligand>
</feature>
<protein>
    <recommendedName>
        <fullName evidence="3 7">6,7-dimethyl-8-ribityllumazine synthase</fullName>
        <shortName evidence="7">DMRL synthase</shortName>
        <shortName evidence="7">LS</shortName>
        <shortName evidence="7">Lumazine synthase</shortName>
        <ecNumber evidence="3 7">2.5.1.78</ecNumber>
    </recommendedName>
</protein>
<dbReference type="STRING" id="314260.PB2503_02682"/>
<evidence type="ECO:0000313" key="9">
    <source>
        <dbReference type="Proteomes" id="UP000001302"/>
    </source>
</evidence>
<comment type="similarity">
    <text evidence="2 7">Belongs to the DMRL synthase family.</text>
</comment>
<comment type="pathway">
    <text evidence="1 7">Cofactor biosynthesis; riboflavin biosynthesis; riboflavin from 2-hydroxy-3-oxobutyl phosphate and 5-amino-6-(D-ribitylamino)uracil: step 1/2.</text>
</comment>
<feature type="binding site" evidence="7">
    <location>
        <position position="114"/>
    </location>
    <ligand>
        <name>5-amino-6-(D-ribitylamino)uracil</name>
        <dbReference type="ChEBI" id="CHEBI:15934"/>
    </ligand>
</feature>
<dbReference type="PANTHER" id="PTHR21058:SF0">
    <property type="entry name" value="6,7-DIMETHYL-8-RIBITYLLUMAZINE SYNTHASE"/>
    <property type="match status" value="1"/>
</dbReference>
<evidence type="ECO:0000256" key="1">
    <source>
        <dbReference type="ARBA" id="ARBA00004917"/>
    </source>
</evidence>
<dbReference type="GO" id="GO:0009349">
    <property type="term" value="C:riboflavin synthase complex"/>
    <property type="evidence" value="ECO:0007669"/>
    <property type="project" value="UniProtKB-UniRule"/>
</dbReference>
<dbReference type="eggNOG" id="COG0054">
    <property type="taxonomic scope" value="Bacteria"/>
</dbReference>
<dbReference type="GO" id="GO:0009231">
    <property type="term" value="P:riboflavin biosynthetic process"/>
    <property type="evidence" value="ECO:0007669"/>
    <property type="project" value="UniProtKB-UniRule"/>
</dbReference>
<dbReference type="HAMAP" id="MF_00178">
    <property type="entry name" value="Lumazine_synth"/>
    <property type="match status" value="1"/>
</dbReference>
<evidence type="ECO:0000256" key="3">
    <source>
        <dbReference type="ARBA" id="ARBA00012664"/>
    </source>
</evidence>
<proteinExistence type="inferred from homology"/>
<reference evidence="8 9" key="2">
    <citation type="journal article" date="2011" name="J. Bacteriol.">
        <title>Complete genome sequence of strain HTCC2503T of Parvularcula bermudensis, the type species of the order "Parvularculales" in the class Alphaproteobacteria.</title>
        <authorList>
            <person name="Oh H.M."/>
            <person name="Kang I."/>
            <person name="Vergin K.L."/>
            <person name="Kang D."/>
            <person name="Rhee K.H."/>
            <person name="Giovannoni S.J."/>
            <person name="Cho J.C."/>
        </authorList>
    </citation>
    <scope>NUCLEOTIDE SEQUENCE [LARGE SCALE GENOMIC DNA]</scope>
    <source>
        <strain evidence="9">ATCC BAA-594 / HTCC2503 / KCTC 12087</strain>
    </source>
</reference>
<feature type="binding site" evidence="7">
    <location>
        <position position="128"/>
    </location>
    <ligand>
        <name>(2S)-2-hydroxy-3-oxobutyl phosphate</name>
        <dbReference type="ChEBI" id="CHEBI:58830"/>
    </ligand>
</feature>
<dbReference type="InterPro" id="IPR034964">
    <property type="entry name" value="LS"/>
</dbReference>
<dbReference type="Proteomes" id="UP000001302">
    <property type="component" value="Chromosome"/>
</dbReference>
<keyword evidence="5 7" id="KW-0808">Transferase</keyword>
<feature type="active site" description="Proton donor" evidence="7">
    <location>
        <position position="89"/>
    </location>
</feature>
<dbReference type="RefSeq" id="WP_013299587.1">
    <property type="nucleotide sequence ID" value="NC_014414.1"/>
</dbReference>
<dbReference type="InterPro" id="IPR002180">
    <property type="entry name" value="LS/RS"/>
</dbReference>
<dbReference type="CDD" id="cd09209">
    <property type="entry name" value="Lumazine_synthase-I"/>
    <property type="match status" value="1"/>
</dbReference>
<evidence type="ECO:0000313" key="8">
    <source>
        <dbReference type="EMBL" id="ADM08613.1"/>
    </source>
</evidence>
<keyword evidence="9" id="KW-1185">Reference proteome</keyword>
<evidence type="ECO:0000256" key="6">
    <source>
        <dbReference type="ARBA" id="ARBA00048785"/>
    </source>
</evidence>
<evidence type="ECO:0000256" key="2">
    <source>
        <dbReference type="ARBA" id="ARBA00007424"/>
    </source>
</evidence>
<dbReference type="GO" id="GO:0000906">
    <property type="term" value="F:6,7-dimethyl-8-ribityllumazine synthase activity"/>
    <property type="evidence" value="ECO:0007669"/>
    <property type="project" value="UniProtKB-UniRule"/>
</dbReference>
<dbReference type="EC" id="2.5.1.78" evidence="3 7"/>
<reference evidence="9" key="1">
    <citation type="submission" date="2010-08" db="EMBL/GenBank/DDBJ databases">
        <title>Genome sequence of Parvularcula bermudensis HTCC2503.</title>
        <authorList>
            <person name="Kang D.-M."/>
            <person name="Oh H.-M."/>
            <person name="Cho J.-C."/>
        </authorList>
    </citation>
    <scope>NUCLEOTIDE SEQUENCE [LARGE SCALE GENOMIC DNA]</scope>
    <source>
        <strain evidence="9">ATCC BAA-594 / HTCC2503 / KCTC 12087</strain>
    </source>
</reference>
<dbReference type="NCBIfam" id="NF000812">
    <property type="entry name" value="PRK00061.1-4"/>
    <property type="match status" value="1"/>
</dbReference>
<dbReference type="SUPFAM" id="SSF52121">
    <property type="entry name" value="Lumazine synthase"/>
    <property type="match status" value="1"/>
</dbReference>
<dbReference type="InterPro" id="IPR036467">
    <property type="entry name" value="LS/RS_sf"/>
</dbReference>
<feature type="binding site" evidence="7">
    <location>
        <begin position="57"/>
        <end position="59"/>
    </location>
    <ligand>
        <name>5-amino-6-(D-ribitylamino)uracil</name>
        <dbReference type="ChEBI" id="CHEBI:15934"/>
    </ligand>
</feature>
<dbReference type="Gene3D" id="3.40.50.960">
    <property type="entry name" value="Lumazine/riboflavin synthase"/>
    <property type="match status" value="1"/>
</dbReference>
<evidence type="ECO:0000256" key="7">
    <source>
        <dbReference type="HAMAP-Rule" id="MF_00178"/>
    </source>
</evidence>
<comment type="catalytic activity">
    <reaction evidence="6 7">
        <text>(2S)-2-hydroxy-3-oxobutyl phosphate + 5-amino-6-(D-ribitylamino)uracil = 6,7-dimethyl-8-(1-D-ribityl)lumazine + phosphate + 2 H2O + H(+)</text>
        <dbReference type="Rhea" id="RHEA:26152"/>
        <dbReference type="ChEBI" id="CHEBI:15377"/>
        <dbReference type="ChEBI" id="CHEBI:15378"/>
        <dbReference type="ChEBI" id="CHEBI:15934"/>
        <dbReference type="ChEBI" id="CHEBI:43474"/>
        <dbReference type="ChEBI" id="CHEBI:58201"/>
        <dbReference type="ChEBI" id="CHEBI:58830"/>
        <dbReference type="EC" id="2.5.1.78"/>
    </reaction>
</comment>